<reference evidence="1" key="1">
    <citation type="submission" date="2018-05" db="EMBL/GenBank/DDBJ databases">
        <title>Draft genome of Mucuna pruriens seed.</title>
        <authorList>
            <person name="Nnadi N.E."/>
            <person name="Vos R."/>
            <person name="Hasami M.H."/>
            <person name="Devisetty U.K."/>
            <person name="Aguiy J.C."/>
        </authorList>
    </citation>
    <scope>NUCLEOTIDE SEQUENCE [LARGE SCALE GENOMIC DNA]</scope>
    <source>
        <strain evidence="1">JCA_2017</strain>
    </source>
</reference>
<dbReference type="EMBL" id="QJKJ01003279">
    <property type="protein sequence ID" value="RDX99212.1"/>
    <property type="molecule type" value="Genomic_DNA"/>
</dbReference>
<dbReference type="OrthoDB" id="1637540at2759"/>
<proteinExistence type="predicted"/>
<feature type="non-terminal residue" evidence="1">
    <location>
        <position position="1"/>
    </location>
</feature>
<protein>
    <submittedName>
        <fullName evidence="1">Uncharacterized protein</fullName>
    </submittedName>
</protein>
<keyword evidence="2" id="KW-1185">Reference proteome</keyword>
<gene>
    <name evidence="1" type="ORF">CR513_17759</name>
</gene>
<name>A0A371H8T3_MUCPR</name>
<organism evidence="1 2">
    <name type="scientific">Mucuna pruriens</name>
    <name type="common">Velvet bean</name>
    <name type="synonym">Dolichos pruriens</name>
    <dbReference type="NCBI Taxonomy" id="157652"/>
    <lineage>
        <taxon>Eukaryota</taxon>
        <taxon>Viridiplantae</taxon>
        <taxon>Streptophyta</taxon>
        <taxon>Embryophyta</taxon>
        <taxon>Tracheophyta</taxon>
        <taxon>Spermatophyta</taxon>
        <taxon>Magnoliopsida</taxon>
        <taxon>eudicotyledons</taxon>
        <taxon>Gunneridae</taxon>
        <taxon>Pentapetalae</taxon>
        <taxon>rosids</taxon>
        <taxon>fabids</taxon>
        <taxon>Fabales</taxon>
        <taxon>Fabaceae</taxon>
        <taxon>Papilionoideae</taxon>
        <taxon>50 kb inversion clade</taxon>
        <taxon>NPAAA clade</taxon>
        <taxon>indigoferoid/millettioid clade</taxon>
        <taxon>Phaseoleae</taxon>
        <taxon>Mucuna</taxon>
    </lineage>
</organism>
<comment type="caution">
    <text evidence="1">The sequence shown here is derived from an EMBL/GenBank/DDBJ whole genome shotgun (WGS) entry which is preliminary data.</text>
</comment>
<dbReference type="Proteomes" id="UP000257109">
    <property type="component" value="Unassembled WGS sequence"/>
</dbReference>
<evidence type="ECO:0000313" key="1">
    <source>
        <dbReference type="EMBL" id="RDX99212.1"/>
    </source>
</evidence>
<accession>A0A371H8T3</accession>
<dbReference type="AlphaFoldDB" id="A0A371H8T3"/>
<evidence type="ECO:0000313" key="2">
    <source>
        <dbReference type="Proteomes" id="UP000257109"/>
    </source>
</evidence>
<sequence length="171" mass="19357">MVLKQILPNVKDQRRKWAPNYEGPYVVKQAFSGGAMILTNVKGRDLKYPINVDSIRMQERHASKTPGRRKPLKVLLVSAIGRVALRRDLVDMVLAEIYQAWSRLSADRRNMIGLILFRYLESNKRGGIEFQFPHSSSQSVSALEILMRIVKGSSIAIARNYAIATSSVDRD</sequence>